<comment type="caution">
    <text evidence="6">The sequence shown here is derived from an EMBL/GenBank/DDBJ whole genome shotgun (WGS) entry which is preliminary data.</text>
</comment>
<dbReference type="InterPro" id="IPR011034">
    <property type="entry name" value="Formyl_transferase-like_C_sf"/>
</dbReference>
<evidence type="ECO:0000313" key="7">
    <source>
        <dbReference type="Proteomes" id="UP000248326"/>
    </source>
</evidence>
<dbReference type="GO" id="GO:0006284">
    <property type="term" value="P:base-excision repair"/>
    <property type="evidence" value="ECO:0007669"/>
    <property type="project" value="InterPro"/>
</dbReference>
<dbReference type="GO" id="GO:0003677">
    <property type="term" value="F:DNA binding"/>
    <property type="evidence" value="ECO:0007669"/>
    <property type="project" value="InterPro"/>
</dbReference>
<name>A0A318SF51_9DEIO</name>
<dbReference type="EMBL" id="QJSX01000003">
    <property type="protein sequence ID" value="PYE55332.1"/>
    <property type="molecule type" value="Genomic_DNA"/>
</dbReference>
<evidence type="ECO:0000256" key="3">
    <source>
        <dbReference type="ARBA" id="ARBA00022801"/>
    </source>
</evidence>
<sequence>MLAPRLEDALHPDFFDRDPLQVARDLLGCSIVRREERDGDLHVVAVTRIVETESYDCPIDPSCYVIERLPGAKPALAGPPGRYYLHRSYDHRLLNVVCKEVGYEAAILVRAVEVLSGETWLRERRFVKRARDLTNGPGKLVTALALNAAFEGQPVNHPLVFFTKERDVPNEDVRITTRIGLSRGADLPWRFVLAGNPWVSKALPSPRDGQAT</sequence>
<reference evidence="6 7" key="1">
    <citation type="submission" date="2018-06" db="EMBL/GenBank/DDBJ databases">
        <title>Genomic Encyclopedia of Type Strains, Phase IV (KMG-IV): sequencing the most valuable type-strain genomes for metagenomic binning, comparative biology and taxonomic classification.</title>
        <authorList>
            <person name="Goeker M."/>
        </authorList>
    </citation>
    <scope>NUCLEOTIDE SEQUENCE [LARGE SCALE GENOMIC DNA]</scope>
    <source>
        <strain evidence="6 7">DSM 18048</strain>
    </source>
</reference>
<dbReference type="RefSeq" id="WP_110885686.1">
    <property type="nucleotide sequence ID" value="NZ_QJSX01000003.1"/>
</dbReference>
<dbReference type="Gene3D" id="3.10.300.10">
    <property type="entry name" value="Methylpurine-DNA glycosylase (MPG)"/>
    <property type="match status" value="1"/>
</dbReference>
<evidence type="ECO:0000313" key="6">
    <source>
        <dbReference type="EMBL" id="PYE55332.1"/>
    </source>
</evidence>
<organism evidence="6 7">
    <name type="scientific">Deinococcus yavapaiensis KR-236</name>
    <dbReference type="NCBI Taxonomy" id="694435"/>
    <lineage>
        <taxon>Bacteria</taxon>
        <taxon>Thermotogati</taxon>
        <taxon>Deinococcota</taxon>
        <taxon>Deinococci</taxon>
        <taxon>Deinococcales</taxon>
        <taxon>Deinococcaceae</taxon>
        <taxon>Deinococcus</taxon>
    </lineage>
</organism>
<dbReference type="NCBIfam" id="TIGR00567">
    <property type="entry name" value="3mg"/>
    <property type="match status" value="1"/>
</dbReference>
<proteinExistence type="inferred from homology"/>
<dbReference type="InterPro" id="IPR003180">
    <property type="entry name" value="MPG"/>
</dbReference>
<evidence type="ECO:0000256" key="2">
    <source>
        <dbReference type="ARBA" id="ARBA00022763"/>
    </source>
</evidence>
<evidence type="ECO:0000256" key="1">
    <source>
        <dbReference type="ARBA" id="ARBA00009232"/>
    </source>
</evidence>
<keyword evidence="3 5" id="KW-0378">Hydrolase</keyword>
<keyword evidence="2 5" id="KW-0227">DNA damage</keyword>
<dbReference type="OrthoDB" id="9794313at2"/>
<protein>
    <recommendedName>
        <fullName evidence="5">Putative 3-methyladenine DNA glycosylase</fullName>
        <ecNumber evidence="5">3.2.2.-</ecNumber>
    </recommendedName>
</protein>
<comment type="similarity">
    <text evidence="1 5">Belongs to the DNA glycosylase MPG family.</text>
</comment>
<dbReference type="Proteomes" id="UP000248326">
    <property type="component" value="Unassembled WGS sequence"/>
</dbReference>
<dbReference type="HAMAP" id="MF_00527">
    <property type="entry name" value="3MGH"/>
    <property type="match status" value="1"/>
</dbReference>
<dbReference type="GO" id="GO:0003905">
    <property type="term" value="F:alkylbase DNA N-glycosylase activity"/>
    <property type="evidence" value="ECO:0007669"/>
    <property type="project" value="InterPro"/>
</dbReference>
<evidence type="ECO:0000256" key="4">
    <source>
        <dbReference type="ARBA" id="ARBA00023204"/>
    </source>
</evidence>
<dbReference type="EC" id="3.2.2.-" evidence="5"/>
<gene>
    <name evidence="6" type="ORF">DES52_103165</name>
</gene>
<keyword evidence="4 5" id="KW-0234">DNA repair</keyword>
<dbReference type="SUPFAM" id="SSF50486">
    <property type="entry name" value="FMT C-terminal domain-like"/>
    <property type="match status" value="1"/>
</dbReference>
<dbReference type="InterPro" id="IPR036995">
    <property type="entry name" value="MPG_sf"/>
</dbReference>
<dbReference type="PANTHER" id="PTHR10429:SF0">
    <property type="entry name" value="DNA-3-METHYLADENINE GLYCOSYLASE"/>
    <property type="match status" value="1"/>
</dbReference>
<accession>A0A318SF51</accession>
<keyword evidence="7" id="KW-1185">Reference proteome</keyword>
<dbReference type="AlphaFoldDB" id="A0A318SF51"/>
<dbReference type="Pfam" id="PF02245">
    <property type="entry name" value="Pur_DNA_glyco"/>
    <property type="match status" value="1"/>
</dbReference>
<dbReference type="CDD" id="cd00540">
    <property type="entry name" value="AAG"/>
    <property type="match status" value="1"/>
</dbReference>
<evidence type="ECO:0000256" key="5">
    <source>
        <dbReference type="HAMAP-Rule" id="MF_00527"/>
    </source>
</evidence>
<dbReference type="PANTHER" id="PTHR10429">
    <property type="entry name" value="DNA-3-METHYLADENINE GLYCOSYLASE"/>
    <property type="match status" value="1"/>
</dbReference>